<dbReference type="RefSeq" id="WP_171245647.1">
    <property type="nucleotide sequence ID" value="NZ_JABFAJ010000003.1"/>
</dbReference>
<dbReference type="InterPro" id="IPR008979">
    <property type="entry name" value="Galactose-bd-like_sf"/>
</dbReference>
<dbReference type="GO" id="GO:0016787">
    <property type="term" value="F:hydrolase activity"/>
    <property type="evidence" value="ECO:0007669"/>
    <property type="project" value="InterPro"/>
</dbReference>
<dbReference type="InterPro" id="IPR005084">
    <property type="entry name" value="CBM6"/>
</dbReference>
<dbReference type="EMBL" id="JABFAJ010000003">
    <property type="protein sequence ID" value="NNU26138.1"/>
    <property type="molecule type" value="Genomic_DNA"/>
</dbReference>
<dbReference type="Proteomes" id="UP000557204">
    <property type="component" value="Unassembled WGS sequence"/>
</dbReference>
<dbReference type="PROSITE" id="PS51175">
    <property type="entry name" value="CBM6"/>
    <property type="match status" value="1"/>
</dbReference>
<evidence type="ECO:0000256" key="1">
    <source>
        <dbReference type="SAM" id="MobiDB-lite"/>
    </source>
</evidence>
<keyword evidence="4" id="KW-1185">Reference proteome</keyword>
<reference evidence="3 4" key="1">
    <citation type="submission" date="2020-05" db="EMBL/GenBank/DDBJ databases">
        <title>Genome sequence of Isoptericola sp. JC619 isolated from Chilika lagoon, India.</title>
        <authorList>
            <person name="Kumar D."/>
            <person name="Appam K."/>
            <person name="Gandham S."/>
            <person name="Uppada J."/>
            <person name="Sasikala C."/>
            <person name="Venkata Ramana C."/>
        </authorList>
    </citation>
    <scope>NUCLEOTIDE SEQUENCE [LARGE SCALE GENOMIC DNA]</scope>
    <source>
        <strain evidence="3 4">JC619</strain>
    </source>
</reference>
<organism evidence="3 4">
    <name type="scientific">Isoptericola sediminis</name>
    <dbReference type="NCBI Taxonomy" id="2733572"/>
    <lineage>
        <taxon>Bacteria</taxon>
        <taxon>Bacillati</taxon>
        <taxon>Actinomycetota</taxon>
        <taxon>Actinomycetes</taxon>
        <taxon>Micrococcales</taxon>
        <taxon>Promicromonosporaceae</taxon>
        <taxon>Isoptericola</taxon>
    </lineage>
</organism>
<gene>
    <name evidence="3" type="ORF">HLI28_01070</name>
</gene>
<dbReference type="SUPFAM" id="SSF49785">
    <property type="entry name" value="Galactose-binding domain-like"/>
    <property type="match status" value="1"/>
</dbReference>
<dbReference type="Pfam" id="PF06439">
    <property type="entry name" value="3keto-disac_hyd"/>
    <property type="match status" value="1"/>
</dbReference>
<feature type="region of interest" description="Disordered" evidence="1">
    <location>
        <begin position="29"/>
        <end position="64"/>
    </location>
</feature>
<dbReference type="Gene3D" id="2.60.120.260">
    <property type="entry name" value="Galactose-binding domain-like"/>
    <property type="match status" value="1"/>
</dbReference>
<accession>A0A849JZB0</accession>
<evidence type="ECO:0000259" key="2">
    <source>
        <dbReference type="PROSITE" id="PS51175"/>
    </source>
</evidence>
<feature type="domain" description="CBM6" evidence="2">
    <location>
        <begin position="46"/>
        <end position="174"/>
    </location>
</feature>
<evidence type="ECO:0000313" key="3">
    <source>
        <dbReference type="EMBL" id="NNU26138.1"/>
    </source>
</evidence>
<proteinExistence type="predicted"/>
<comment type="caution">
    <text evidence="3">The sequence shown here is derived from an EMBL/GenBank/DDBJ whole genome shotgun (WGS) entry which is preliminary data.</text>
</comment>
<dbReference type="InterPro" id="IPR010496">
    <property type="entry name" value="AL/BT2_dom"/>
</dbReference>
<dbReference type="Pfam" id="PF16990">
    <property type="entry name" value="CBM_35"/>
    <property type="match status" value="1"/>
</dbReference>
<dbReference type="CDD" id="cd04083">
    <property type="entry name" value="CBM35_Lmo2446-like"/>
    <property type="match status" value="1"/>
</dbReference>
<dbReference type="PROSITE" id="PS51257">
    <property type="entry name" value="PROKAR_LIPOPROTEIN"/>
    <property type="match status" value="1"/>
</dbReference>
<dbReference type="GO" id="GO:0030246">
    <property type="term" value="F:carbohydrate binding"/>
    <property type="evidence" value="ECO:0007669"/>
    <property type="project" value="InterPro"/>
</dbReference>
<sequence>MSARPLGVPSLGLAGLVCLTLASCGPPGPGAPTGGPSDPAVPADAPYSEAERSDLTGSARSSAEHNGYSGSGFVDGLNAVGAGVTFTVTTDRAGAQPVNLRYADGSAPSGGSTTLSTSVNGTAVEPWALPATGGPDRWDVATRELVLVAGTNTITVRRGERDSGQVTLDALSLGENPDPCSPAAPDPGYTALFDGTLASFDDWRLAGAGSFGRGDDCTLESTGGLGLLWHTAELEGPYSLRLEWRLVADDNGGVFVGFPDPGGDPWVAVEQGYEVQIDASDEADRTTGAVYTFQGADPEAVADALNPVPAWNSYDIHVVDGTVRVFLNGALVNDFTGTDPARDLSSGFVGVQNHGPGDRVSYRDIQVRPLGDSPASP</sequence>
<name>A0A849JZB0_9MICO</name>
<evidence type="ECO:0000313" key="4">
    <source>
        <dbReference type="Proteomes" id="UP000557204"/>
    </source>
</evidence>
<dbReference type="AlphaFoldDB" id="A0A849JZB0"/>
<protein>
    <submittedName>
        <fullName evidence="3">DUF1080 domain-containing protein</fullName>
    </submittedName>
</protein>
<dbReference type="Gene3D" id="2.60.120.560">
    <property type="entry name" value="Exo-inulinase, domain 1"/>
    <property type="match status" value="1"/>
</dbReference>